<keyword evidence="2" id="KW-1185">Reference proteome</keyword>
<dbReference type="EMBL" id="AUVB01000007">
    <property type="protein sequence ID" value="KGE05234.1"/>
    <property type="molecule type" value="Genomic_DNA"/>
</dbReference>
<organism evidence="1 2">
    <name type="scientific">Pseudohaliea rubra DSM 19751</name>
    <dbReference type="NCBI Taxonomy" id="1265313"/>
    <lineage>
        <taxon>Bacteria</taxon>
        <taxon>Pseudomonadati</taxon>
        <taxon>Pseudomonadota</taxon>
        <taxon>Gammaproteobacteria</taxon>
        <taxon>Cellvibrionales</taxon>
        <taxon>Halieaceae</taxon>
        <taxon>Pseudohaliea</taxon>
    </lineage>
</organism>
<accession>A0A095X2Y8</accession>
<evidence type="ECO:0000313" key="1">
    <source>
        <dbReference type="EMBL" id="KGE05234.1"/>
    </source>
</evidence>
<protein>
    <submittedName>
        <fullName evidence="1">Uncharacterized protein</fullName>
    </submittedName>
</protein>
<gene>
    <name evidence="1" type="ORF">HRUBRA_00179</name>
</gene>
<evidence type="ECO:0000313" key="2">
    <source>
        <dbReference type="Proteomes" id="UP000029640"/>
    </source>
</evidence>
<name>A0A095X2Y8_9GAMM</name>
<dbReference type="Proteomes" id="UP000029640">
    <property type="component" value="Unassembled WGS sequence"/>
</dbReference>
<dbReference type="HOGENOM" id="CLU_3217002_0_0_6"/>
<sequence length="44" mass="4557">MTLSYSNVSEACGELKFGRDTAGDGSVLADGEEVITAACSNQCR</sequence>
<dbReference type="AlphaFoldDB" id="A0A095X2Y8"/>
<comment type="caution">
    <text evidence="1">The sequence shown here is derived from an EMBL/GenBank/DDBJ whole genome shotgun (WGS) entry which is preliminary data.</text>
</comment>
<proteinExistence type="predicted"/>
<reference evidence="1 2" key="1">
    <citation type="journal article" date="2014" name="Genome Announc.">
        <title>Genome Sequence of Gammaproteobacterial Pseudohaliea rubra Type Strain DSM 19751, Isolated from Coastal Seawater of the Mediterranean Sea.</title>
        <authorList>
            <person name="Spring S."/>
            <person name="Fiebig A."/>
            <person name="Riedel T."/>
            <person name="Goker M."/>
            <person name="Klenk H.P."/>
        </authorList>
    </citation>
    <scope>NUCLEOTIDE SEQUENCE [LARGE SCALE GENOMIC DNA]</scope>
    <source>
        <strain evidence="1 2">DSM 19751</strain>
    </source>
</reference>